<dbReference type="EMBL" id="BMAW01080480">
    <property type="protein sequence ID" value="GFU19819.1"/>
    <property type="molecule type" value="Genomic_DNA"/>
</dbReference>
<feature type="compositionally biased region" description="Basic and acidic residues" evidence="1">
    <location>
        <begin position="36"/>
        <end position="77"/>
    </location>
</feature>
<dbReference type="AlphaFoldDB" id="A0A8X6UJ09"/>
<organism evidence="2 3">
    <name type="scientific">Nephila pilipes</name>
    <name type="common">Giant wood spider</name>
    <name type="synonym">Nephila maculata</name>
    <dbReference type="NCBI Taxonomy" id="299642"/>
    <lineage>
        <taxon>Eukaryota</taxon>
        <taxon>Metazoa</taxon>
        <taxon>Ecdysozoa</taxon>
        <taxon>Arthropoda</taxon>
        <taxon>Chelicerata</taxon>
        <taxon>Arachnida</taxon>
        <taxon>Araneae</taxon>
        <taxon>Araneomorphae</taxon>
        <taxon>Entelegynae</taxon>
        <taxon>Araneoidea</taxon>
        <taxon>Nephilidae</taxon>
        <taxon>Nephila</taxon>
    </lineage>
</organism>
<proteinExistence type="predicted"/>
<evidence type="ECO:0000256" key="1">
    <source>
        <dbReference type="SAM" id="MobiDB-lite"/>
    </source>
</evidence>
<sequence>MNIQKIALHYSAPLVCFGEFDVSIHLQFKHSSLNGDAHDDVHDGGHGDDHGGDRGDGGVHGGARGDDGVRGGDHDDGHDDGDVELLHHREALHKSKCIRQPGKQQRKPED</sequence>
<dbReference type="Proteomes" id="UP000887013">
    <property type="component" value="Unassembled WGS sequence"/>
</dbReference>
<evidence type="ECO:0000313" key="3">
    <source>
        <dbReference type="Proteomes" id="UP000887013"/>
    </source>
</evidence>
<gene>
    <name evidence="2" type="ORF">NPIL_629761</name>
</gene>
<feature type="compositionally biased region" description="Basic and acidic residues" evidence="1">
    <location>
        <begin position="84"/>
        <end position="93"/>
    </location>
</feature>
<comment type="caution">
    <text evidence="2">The sequence shown here is derived from an EMBL/GenBank/DDBJ whole genome shotgun (WGS) entry which is preliminary data.</text>
</comment>
<feature type="region of interest" description="Disordered" evidence="1">
    <location>
        <begin position="33"/>
        <end position="110"/>
    </location>
</feature>
<protein>
    <submittedName>
        <fullName evidence="2">Uncharacterized protein</fullName>
    </submittedName>
</protein>
<evidence type="ECO:0000313" key="2">
    <source>
        <dbReference type="EMBL" id="GFU19819.1"/>
    </source>
</evidence>
<name>A0A8X6UJ09_NEPPI</name>
<keyword evidence="3" id="KW-1185">Reference proteome</keyword>
<reference evidence="2" key="1">
    <citation type="submission" date="2020-08" db="EMBL/GenBank/DDBJ databases">
        <title>Multicomponent nature underlies the extraordinary mechanical properties of spider dragline silk.</title>
        <authorList>
            <person name="Kono N."/>
            <person name="Nakamura H."/>
            <person name="Mori M."/>
            <person name="Yoshida Y."/>
            <person name="Ohtoshi R."/>
            <person name="Malay A.D."/>
            <person name="Moran D.A.P."/>
            <person name="Tomita M."/>
            <person name="Numata K."/>
            <person name="Arakawa K."/>
        </authorList>
    </citation>
    <scope>NUCLEOTIDE SEQUENCE</scope>
</reference>
<accession>A0A8X6UJ09</accession>